<dbReference type="AlphaFoldDB" id="A0A816R2B8"/>
<dbReference type="InterPro" id="IPR033131">
    <property type="entry name" value="Pectinesterase_Asp_AS"/>
</dbReference>
<evidence type="ECO:0000256" key="5">
    <source>
        <dbReference type="RuleBase" id="RU000589"/>
    </source>
</evidence>
<dbReference type="EC" id="3.1.1.11" evidence="5"/>
<name>A0A816R2B8_BRANA</name>
<evidence type="ECO:0000259" key="6">
    <source>
        <dbReference type="Pfam" id="PF01095"/>
    </source>
</evidence>
<dbReference type="Proteomes" id="UP001295469">
    <property type="component" value="Chromosome C01"/>
</dbReference>
<proteinExistence type="predicted"/>
<dbReference type="GO" id="GO:0045490">
    <property type="term" value="P:pectin catabolic process"/>
    <property type="evidence" value="ECO:0007669"/>
    <property type="project" value="UniProtKB-UniRule"/>
</dbReference>
<evidence type="ECO:0000256" key="3">
    <source>
        <dbReference type="ARBA" id="ARBA00023085"/>
    </source>
</evidence>
<dbReference type="Pfam" id="PF01095">
    <property type="entry name" value="Pectinesterase"/>
    <property type="match status" value="1"/>
</dbReference>
<dbReference type="GO" id="GO:0030599">
    <property type="term" value="F:pectinesterase activity"/>
    <property type="evidence" value="ECO:0007669"/>
    <property type="project" value="UniProtKB-UniRule"/>
</dbReference>
<dbReference type="UniPathway" id="UPA00545">
    <property type="reaction ID" value="UER00823"/>
</dbReference>
<feature type="active site" evidence="4">
    <location>
        <position position="116"/>
    </location>
</feature>
<dbReference type="PROSITE" id="PS00503">
    <property type="entry name" value="PECTINESTERASE_2"/>
    <property type="match status" value="1"/>
</dbReference>
<evidence type="ECO:0000313" key="7">
    <source>
        <dbReference type="EMBL" id="CAF2068238.1"/>
    </source>
</evidence>
<protein>
    <recommendedName>
        <fullName evidence="5">Pectinesterase</fullName>
        <ecNumber evidence="5">3.1.1.11</ecNumber>
    </recommendedName>
</protein>
<keyword evidence="3 5" id="KW-0063">Aspartyl esterase</keyword>
<reference evidence="7" key="1">
    <citation type="submission" date="2021-01" db="EMBL/GenBank/DDBJ databases">
        <authorList>
            <consortium name="Genoscope - CEA"/>
            <person name="William W."/>
        </authorList>
    </citation>
    <scope>NUCLEOTIDE SEQUENCE</scope>
</reference>
<dbReference type="Gene3D" id="2.160.20.10">
    <property type="entry name" value="Single-stranded right-handed beta-helix, Pectin lyase-like"/>
    <property type="match status" value="1"/>
</dbReference>
<organism evidence="7">
    <name type="scientific">Brassica napus</name>
    <name type="common">Rape</name>
    <dbReference type="NCBI Taxonomy" id="3708"/>
    <lineage>
        <taxon>Eukaryota</taxon>
        <taxon>Viridiplantae</taxon>
        <taxon>Streptophyta</taxon>
        <taxon>Embryophyta</taxon>
        <taxon>Tracheophyta</taxon>
        <taxon>Spermatophyta</taxon>
        <taxon>Magnoliopsida</taxon>
        <taxon>eudicotyledons</taxon>
        <taxon>Gunneridae</taxon>
        <taxon>Pentapetalae</taxon>
        <taxon>rosids</taxon>
        <taxon>malvids</taxon>
        <taxon>Brassicales</taxon>
        <taxon>Brassicaceae</taxon>
        <taxon>Brassiceae</taxon>
        <taxon>Brassica</taxon>
    </lineage>
</organism>
<gene>
    <name evidence="7" type="ORF">DARMORV10_C01P05860.1</name>
</gene>
<dbReference type="InterPro" id="IPR000070">
    <property type="entry name" value="Pectinesterase_cat"/>
</dbReference>
<dbReference type="EMBL" id="HG994365">
    <property type="protein sequence ID" value="CAF2068238.1"/>
    <property type="molecule type" value="Genomic_DNA"/>
</dbReference>
<feature type="domain" description="Pectinesterase catalytic" evidence="6">
    <location>
        <begin position="53"/>
        <end position="264"/>
    </location>
</feature>
<dbReference type="InterPro" id="IPR012334">
    <property type="entry name" value="Pectin_lyas_fold"/>
</dbReference>
<comment type="catalytic activity">
    <reaction evidence="5">
        <text>[(1-&gt;4)-alpha-D-galacturonosyl methyl ester](n) + n H2O = [(1-&gt;4)-alpha-D-galacturonosyl](n) + n methanol + n H(+)</text>
        <dbReference type="Rhea" id="RHEA:22380"/>
        <dbReference type="Rhea" id="RHEA-COMP:14570"/>
        <dbReference type="Rhea" id="RHEA-COMP:14573"/>
        <dbReference type="ChEBI" id="CHEBI:15377"/>
        <dbReference type="ChEBI" id="CHEBI:15378"/>
        <dbReference type="ChEBI" id="CHEBI:17790"/>
        <dbReference type="ChEBI" id="CHEBI:140522"/>
        <dbReference type="ChEBI" id="CHEBI:140523"/>
        <dbReference type="EC" id="3.1.1.11"/>
    </reaction>
</comment>
<sequence length="280" mass="31771">MLLATLGWLMVILSIHVQYYALKYRKKRLCISGVRRTRHHRNHIDVNIFGIVTYKIIAAVNGRGFSARDITFQNTAGPEKHQAVALRCAMKGYQDTLYTHIMRQFYRECTITGTVDFIFGDGTVVFQNCQILVKKGLPDQKNTITAQGRKEADQPSGFSIQFSNISADADLVPYLNTTHTYLGRPWKQYSRTVFMRNNLSDVVRPEGWLEWNTTFALDTLFYGEFLNYGPGSGLSSRVKWPGYHVFNNSDQANNFNVSQFIEGNLWLPSTGVTFTAGLGV</sequence>
<evidence type="ECO:0000256" key="4">
    <source>
        <dbReference type="PROSITE-ProRule" id="PRU10040"/>
    </source>
</evidence>
<comment type="pathway">
    <text evidence="1 5">Glycan metabolism; pectin degradation; 2-dehydro-3-deoxy-D-gluconate from pectin: step 1/5.</text>
</comment>
<dbReference type="SUPFAM" id="SSF51126">
    <property type="entry name" value="Pectin lyase-like"/>
    <property type="match status" value="1"/>
</dbReference>
<evidence type="ECO:0000256" key="2">
    <source>
        <dbReference type="ARBA" id="ARBA00022801"/>
    </source>
</evidence>
<evidence type="ECO:0000256" key="1">
    <source>
        <dbReference type="ARBA" id="ARBA00005184"/>
    </source>
</evidence>
<dbReference type="PANTHER" id="PTHR31707">
    <property type="entry name" value="PECTINESTERASE"/>
    <property type="match status" value="1"/>
</dbReference>
<accession>A0A816R2B8</accession>
<dbReference type="InterPro" id="IPR011050">
    <property type="entry name" value="Pectin_lyase_fold/virulence"/>
</dbReference>
<keyword evidence="2 5" id="KW-0378">Hydrolase</keyword>
<dbReference type="GO" id="GO:0042545">
    <property type="term" value="P:cell wall modification"/>
    <property type="evidence" value="ECO:0007669"/>
    <property type="project" value="UniProtKB-UniRule"/>
</dbReference>